<protein>
    <submittedName>
        <fullName evidence="8">SARP family transcriptional regulator</fullName>
    </submittedName>
</protein>
<proteinExistence type="inferred from homology"/>
<dbReference type="InterPro" id="IPR027417">
    <property type="entry name" value="P-loop_NTPase"/>
</dbReference>
<keyword evidence="3 5" id="KW-0238">DNA-binding</keyword>
<evidence type="ECO:0000256" key="4">
    <source>
        <dbReference type="ARBA" id="ARBA00023163"/>
    </source>
</evidence>
<dbReference type="Pfam" id="PF13424">
    <property type="entry name" value="TPR_12"/>
    <property type="match status" value="1"/>
</dbReference>
<reference evidence="8 9" key="2">
    <citation type="submission" date="2020-03" db="EMBL/GenBank/DDBJ databases">
        <authorList>
            <person name="Ichikawa N."/>
            <person name="Kimura A."/>
            <person name="Kitahashi Y."/>
            <person name="Uohara A."/>
        </authorList>
    </citation>
    <scope>NUCLEOTIDE SEQUENCE [LARGE SCALE GENOMIC DNA]</scope>
    <source>
        <strain evidence="8 9">NBRC 108638</strain>
    </source>
</reference>
<dbReference type="SUPFAM" id="SSF48452">
    <property type="entry name" value="TPR-like"/>
    <property type="match status" value="3"/>
</dbReference>
<feature type="region of interest" description="Disordered" evidence="6">
    <location>
        <begin position="262"/>
        <end position="284"/>
    </location>
</feature>
<dbReference type="Gene3D" id="1.25.40.10">
    <property type="entry name" value="Tetratricopeptide repeat domain"/>
    <property type="match status" value="3"/>
</dbReference>
<dbReference type="AlphaFoldDB" id="A0A6V8L8I2"/>
<keyword evidence="4" id="KW-0804">Transcription</keyword>
<evidence type="ECO:0000256" key="6">
    <source>
        <dbReference type="SAM" id="MobiDB-lite"/>
    </source>
</evidence>
<dbReference type="InterPro" id="IPR041664">
    <property type="entry name" value="AAA_16"/>
</dbReference>
<dbReference type="InterPro" id="IPR051677">
    <property type="entry name" value="AfsR-DnrI-RedD_regulator"/>
</dbReference>
<feature type="domain" description="OmpR/PhoB-type" evidence="7">
    <location>
        <begin position="1"/>
        <end position="92"/>
    </location>
</feature>
<dbReference type="GO" id="GO:0003677">
    <property type="term" value="F:DNA binding"/>
    <property type="evidence" value="ECO:0007669"/>
    <property type="project" value="UniProtKB-UniRule"/>
</dbReference>
<dbReference type="InterPro" id="IPR016032">
    <property type="entry name" value="Sig_transdc_resp-reg_C-effctor"/>
</dbReference>
<dbReference type="PANTHER" id="PTHR35807:SF1">
    <property type="entry name" value="TRANSCRIPTIONAL REGULATOR REDD"/>
    <property type="match status" value="1"/>
</dbReference>
<dbReference type="InterPro" id="IPR011990">
    <property type="entry name" value="TPR-like_helical_dom_sf"/>
</dbReference>
<dbReference type="EMBL" id="BLPG01000001">
    <property type="protein sequence ID" value="GFJ92594.1"/>
    <property type="molecule type" value="Genomic_DNA"/>
</dbReference>
<dbReference type="PRINTS" id="PR00364">
    <property type="entry name" value="DISEASERSIST"/>
</dbReference>
<name>A0A6V8L8I2_9ACTN</name>
<dbReference type="Gene3D" id="1.10.8.430">
    <property type="entry name" value="Helical domain of apoptotic protease-activating factors"/>
    <property type="match status" value="1"/>
</dbReference>
<dbReference type="PANTHER" id="PTHR35807">
    <property type="entry name" value="TRANSCRIPTIONAL REGULATOR REDD-RELATED"/>
    <property type="match status" value="1"/>
</dbReference>
<dbReference type="InterPro" id="IPR001867">
    <property type="entry name" value="OmpR/PhoB-type_DNA-bd"/>
</dbReference>
<keyword evidence="9" id="KW-1185">Reference proteome</keyword>
<reference evidence="8 9" key="1">
    <citation type="submission" date="2020-03" db="EMBL/GenBank/DDBJ databases">
        <title>Whole genome shotgun sequence of Phytohabitans rumicis NBRC 108638.</title>
        <authorList>
            <person name="Komaki H."/>
            <person name="Tamura T."/>
        </authorList>
    </citation>
    <scope>NUCLEOTIDE SEQUENCE [LARGE SCALE GENOMIC DNA]</scope>
    <source>
        <strain evidence="8 9">NBRC 108638</strain>
    </source>
</reference>
<comment type="caution">
    <text evidence="8">The sequence shown here is derived from an EMBL/GenBank/DDBJ whole genome shotgun (WGS) entry which is preliminary data.</text>
</comment>
<dbReference type="InterPro" id="IPR042197">
    <property type="entry name" value="Apaf_helical"/>
</dbReference>
<dbReference type="SUPFAM" id="SSF46894">
    <property type="entry name" value="C-terminal effector domain of the bipartite response regulators"/>
    <property type="match status" value="1"/>
</dbReference>
<keyword evidence="2" id="KW-0805">Transcription regulation</keyword>
<dbReference type="SUPFAM" id="SSF52540">
    <property type="entry name" value="P-loop containing nucleoside triphosphate hydrolases"/>
    <property type="match status" value="1"/>
</dbReference>
<evidence type="ECO:0000313" key="8">
    <source>
        <dbReference type="EMBL" id="GFJ92594.1"/>
    </source>
</evidence>
<dbReference type="Pfam" id="PF13191">
    <property type="entry name" value="AAA_16"/>
    <property type="match status" value="1"/>
</dbReference>
<organism evidence="8 9">
    <name type="scientific">Phytohabitans rumicis</name>
    <dbReference type="NCBI Taxonomy" id="1076125"/>
    <lineage>
        <taxon>Bacteria</taxon>
        <taxon>Bacillati</taxon>
        <taxon>Actinomycetota</taxon>
        <taxon>Actinomycetes</taxon>
        <taxon>Micromonosporales</taxon>
        <taxon>Micromonosporaceae</taxon>
    </lineage>
</organism>
<dbReference type="SMART" id="SM00028">
    <property type="entry name" value="TPR"/>
    <property type="match status" value="5"/>
</dbReference>
<dbReference type="SMART" id="SM00862">
    <property type="entry name" value="Trans_reg_C"/>
    <property type="match status" value="1"/>
</dbReference>
<dbReference type="CDD" id="cd15831">
    <property type="entry name" value="BTAD"/>
    <property type="match status" value="1"/>
</dbReference>
<dbReference type="Gene3D" id="1.10.10.10">
    <property type="entry name" value="Winged helix-like DNA-binding domain superfamily/Winged helix DNA-binding domain"/>
    <property type="match status" value="1"/>
</dbReference>
<gene>
    <name evidence="8" type="ORF">Prum_062360</name>
</gene>
<dbReference type="GO" id="GO:0043531">
    <property type="term" value="F:ADP binding"/>
    <property type="evidence" value="ECO:0007669"/>
    <property type="project" value="InterPro"/>
</dbReference>
<evidence type="ECO:0000259" key="7">
    <source>
        <dbReference type="PROSITE" id="PS51755"/>
    </source>
</evidence>
<dbReference type="Pfam" id="PF00486">
    <property type="entry name" value="Trans_reg_C"/>
    <property type="match status" value="1"/>
</dbReference>
<feature type="DNA-binding region" description="OmpR/PhoB-type" evidence="5">
    <location>
        <begin position="1"/>
        <end position="92"/>
    </location>
</feature>
<evidence type="ECO:0000256" key="2">
    <source>
        <dbReference type="ARBA" id="ARBA00023015"/>
    </source>
</evidence>
<dbReference type="GO" id="GO:0006355">
    <property type="term" value="P:regulation of DNA-templated transcription"/>
    <property type="evidence" value="ECO:0007669"/>
    <property type="project" value="InterPro"/>
</dbReference>
<evidence type="ECO:0000256" key="3">
    <source>
        <dbReference type="ARBA" id="ARBA00023125"/>
    </source>
</evidence>
<dbReference type="Pfam" id="PF03704">
    <property type="entry name" value="BTAD"/>
    <property type="match status" value="1"/>
</dbReference>
<dbReference type="Proteomes" id="UP000482960">
    <property type="component" value="Unassembled WGS sequence"/>
</dbReference>
<evidence type="ECO:0000256" key="1">
    <source>
        <dbReference type="ARBA" id="ARBA00005820"/>
    </source>
</evidence>
<dbReference type="PROSITE" id="PS51755">
    <property type="entry name" value="OMPR_PHOB"/>
    <property type="match status" value="1"/>
</dbReference>
<dbReference type="Gene3D" id="3.40.50.300">
    <property type="entry name" value="P-loop containing nucleotide triphosphate hydrolases"/>
    <property type="match status" value="1"/>
</dbReference>
<dbReference type="InterPro" id="IPR019734">
    <property type="entry name" value="TPR_rpt"/>
</dbReference>
<dbReference type="InterPro" id="IPR005158">
    <property type="entry name" value="BTAD"/>
</dbReference>
<sequence>MEFRLLGTPEVWLDGRRLELSPGKPMALLVAGLLRANRIVSTSSLVDAIWGDAPPATAAGLVQSYVSHLRRSLHTGGRQVIVTRPPGYLFDVAADAVDVARFEALTADGRAAAAGGRYGPAAEMLRSALAMWRGPALDGLTSPVLRQAADGLEELRLTVTEERVDAELRLGRLAALAAELATLVTAYPLRETLRAQQMLVLYRLGRQADALEAYRKARQVLREELGVEPGVELRRLHQAILTEDPSLAPPAVGDVTVAAPDEPAEDADRGAPARVPRQLPTQPGELIGRDREAAVLVAALRGAAAGDRAMCCAITGKAGSGKTALANAVAHAVSEAFPDGQLYAAFGGTGSGAGAGMAEAREVLGAFLRALGEPAAQLPESIEERAALFRSRTAGRRVLVVLDNAGSEAQIRPLLPAHAGSAVLLTSRTALLGLEAQWHLALDVLRPDDGLKLLSRLAGDDRVAAEPDAAEEIVRLCGGLPLAIRTVGARLALRQRWPLSVLAGRLRDEHRRLDELVAGDLEVRASLQLSYGSMADPVRLAFRRLGVVGPAQFSPWLLAPLLDVGADKAEYVADLLTDALLIDATGITGDGQPRYGIHELTRLFARERADAEEPVDEQRRALTRLAESLLSMVEEVRTRTPSDAQTWLDQERSLLVQTVVRASQLGLHRPACQLSAALLSSFRLRNSFDAWWRTHDAALTAAKAAGDRLSEAILLRGLGHLRYEQDRLDDAVAYYDGALSLFRAEGDPRGEADCLIGMAAAHRERGRFGPARDLLADAGQICARLDDSAGLAECAYGIGYIDREVGDFAGSLAALDRALAAYRTAGDPRGEGLTLRSMAITHRAAGALADAERLSVRAIAVLTDIGDELLLAYGRQSLAKVHMRQGRGELAAEPLRDALAVCTALDDRFGVALVNRTIGELHLASGDLDRAVEPLYAARACWAAMGLDLFRARAERDLAELHRRRGDHATAGELRAQALATFERYGSRERAELAAPRD</sequence>
<evidence type="ECO:0000256" key="5">
    <source>
        <dbReference type="PROSITE-ProRule" id="PRU01091"/>
    </source>
</evidence>
<evidence type="ECO:0000313" key="9">
    <source>
        <dbReference type="Proteomes" id="UP000482960"/>
    </source>
</evidence>
<dbReference type="RefSeq" id="WP_173079429.1">
    <property type="nucleotide sequence ID" value="NZ_BAABJB010000011.1"/>
</dbReference>
<dbReference type="SMART" id="SM01043">
    <property type="entry name" value="BTAD"/>
    <property type="match status" value="1"/>
</dbReference>
<dbReference type="GO" id="GO:0000160">
    <property type="term" value="P:phosphorelay signal transduction system"/>
    <property type="evidence" value="ECO:0007669"/>
    <property type="project" value="InterPro"/>
</dbReference>
<comment type="similarity">
    <text evidence="1">Belongs to the AfsR/DnrI/RedD regulatory family.</text>
</comment>
<dbReference type="InterPro" id="IPR036388">
    <property type="entry name" value="WH-like_DNA-bd_sf"/>
</dbReference>
<accession>A0A6V8L8I2</accession>